<gene>
    <name evidence="1" type="ORF">GCM10008957_20230</name>
</gene>
<sequence length="150" mass="16044">MQQFRVSLSIPSFFATTPRMTASGTTTLFCAGLLLLGAVFSEGRAASASPATAQSAVKKLPNLRVNVYFEKVDEKGMVILKYGSVFLTTKLYGIRLRSGSAGVLSLVLPSGVLLQAEVIEKGEIQSVVLWKGNKNLNEELLIQGVAEGVH</sequence>
<protein>
    <submittedName>
        <fullName evidence="1">Uncharacterized protein</fullName>
    </submittedName>
</protein>
<reference evidence="1" key="1">
    <citation type="journal article" date="2014" name="Int. J. Syst. Evol. Microbiol.">
        <title>Complete genome sequence of Corynebacterium casei LMG S-19264T (=DSM 44701T), isolated from a smear-ripened cheese.</title>
        <authorList>
            <consortium name="US DOE Joint Genome Institute (JGI-PGF)"/>
            <person name="Walter F."/>
            <person name="Albersmeier A."/>
            <person name="Kalinowski J."/>
            <person name="Ruckert C."/>
        </authorList>
    </citation>
    <scope>NUCLEOTIDE SEQUENCE</scope>
    <source>
        <strain evidence="1">JCM 31311</strain>
    </source>
</reference>
<proteinExistence type="predicted"/>
<name>A0A918F4P7_9DEIO</name>
<keyword evidence="2" id="KW-1185">Reference proteome</keyword>
<accession>A0A918F4P7</accession>
<dbReference type="RefSeq" id="WP_189089949.1">
    <property type="nucleotide sequence ID" value="NZ_BMQL01000009.1"/>
</dbReference>
<reference evidence="1" key="2">
    <citation type="submission" date="2020-09" db="EMBL/GenBank/DDBJ databases">
        <authorList>
            <person name="Sun Q."/>
            <person name="Ohkuma M."/>
        </authorList>
    </citation>
    <scope>NUCLEOTIDE SEQUENCE</scope>
    <source>
        <strain evidence="1">JCM 31311</strain>
    </source>
</reference>
<comment type="caution">
    <text evidence="1">The sequence shown here is derived from an EMBL/GenBank/DDBJ whole genome shotgun (WGS) entry which is preliminary data.</text>
</comment>
<dbReference type="EMBL" id="BMQL01000009">
    <property type="protein sequence ID" value="GGR07496.1"/>
    <property type="molecule type" value="Genomic_DNA"/>
</dbReference>
<evidence type="ECO:0000313" key="2">
    <source>
        <dbReference type="Proteomes" id="UP000603865"/>
    </source>
</evidence>
<organism evidence="1 2">
    <name type="scientific">Deinococcus ruber</name>
    <dbReference type="NCBI Taxonomy" id="1848197"/>
    <lineage>
        <taxon>Bacteria</taxon>
        <taxon>Thermotogati</taxon>
        <taxon>Deinococcota</taxon>
        <taxon>Deinococci</taxon>
        <taxon>Deinococcales</taxon>
        <taxon>Deinococcaceae</taxon>
        <taxon>Deinococcus</taxon>
    </lineage>
</organism>
<evidence type="ECO:0000313" key="1">
    <source>
        <dbReference type="EMBL" id="GGR07496.1"/>
    </source>
</evidence>
<dbReference type="Proteomes" id="UP000603865">
    <property type="component" value="Unassembled WGS sequence"/>
</dbReference>
<dbReference type="AlphaFoldDB" id="A0A918F4P7"/>